<dbReference type="AlphaFoldDB" id="A0A0C2XA49"/>
<dbReference type="Proteomes" id="UP000053424">
    <property type="component" value="Unassembled WGS sequence"/>
</dbReference>
<organism evidence="1 2">
    <name type="scientific">Hebeloma cylindrosporum</name>
    <dbReference type="NCBI Taxonomy" id="76867"/>
    <lineage>
        <taxon>Eukaryota</taxon>
        <taxon>Fungi</taxon>
        <taxon>Dikarya</taxon>
        <taxon>Basidiomycota</taxon>
        <taxon>Agaricomycotina</taxon>
        <taxon>Agaricomycetes</taxon>
        <taxon>Agaricomycetidae</taxon>
        <taxon>Agaricales</taxon>
        <taxon>Agaricineae</taxon>
        <taxon>Hymenogastraceae</taxon>
        <taxon>Hebeloma</taxon>
    </lineage>
</organism>
<evidence type="ECO:0000313" key="1">
    <source>
        <dbReference type="EMBL" id="KIM34893.1"/>
    </source>
</evidence>
<accession>A0A0C2XA49</accession>
<reference evidence="2" key="2">
    <citation type="submission" date="2015-01" db="EMBL/GenBank/DDBJ databases">
        <title>Evolutionary Origins and Diversification of the Mycorrhizal Mutualists.</title>
        <authorList>
            <consortium name="DOE Joint Genome Institute"/>
            <consortium name="Mycorrhizal Genomics Consortium"/>
            <person name="Kohler A."/>
            <person name="Kuo A."/>
            <person name="Nagy L.G."/>
            <person name="Floudas D."/>
            <person name="Copeland A."/>
            <person name="Barry K.W."/>
            <person name="Cichocki N."/>
            <person name="Veneault-Fourrey C."/>
            <person name="LaButti K."/>
            <person name="Lindquist E.A."/>
            <person name="Lipzen A."/>
            <person name="Lundell T."/>
            <person name="Morin E."/>
            <person name="Murat C."/>
            <person name="Riley R."/>
            <person name="Ohm R."/>
            <person name="Sun H."/>
            <person name="Tunlid A."/>
            <person name="Henrissat B."/>
            <person name="Grigoriev I.V."/>
            <person name="Hibbett D.S."/>
            <person name="Martin F."/>
        </authorList>
    </citation>
    <scope>NUCLEOTIDE SEQUENCE [LARGE SCALE GENOMIC DNA]</scope>
    <source>
        <strain evidence="2">h7</strain>
    </source>
</reference>
<reference evidence="1 2" key="1">
    <citation type="submission" date="2014-04" db="EMBL/GenBank/DDBJ databases">
        <authorList>
            <consortium name="DOE Joint Genome Institute"/>
            <person name="Kuo A."/>
            <person name="Gay G."/>
            <person name="Dore J."/>
            <person name="Kohler A."/>
            <person name="Nagy L.G."/>
            <person name="Floudas D."/>
            <person name="Copeland A."/>
            <person name="Barry K.W."/>
            <person name="Cichocki N."/>
            <person name="Veneault-Fourrey C."/>
            <person name="LaButti K."/>
            <person name="Lindquist E.A."/>
            <person name="Lipzen A."/>
            <person name="Lundell T."/>
            <person name="Morin E."/>
            <person name="Murat C."/>
            <person name="Sun H."/>
            <person name="Tunlid A."/>
            <person name="Henrissat B."/>
            <person name="Grigoriev I.V."/>
            <person name="Hibbett D.S."/>
            <person name="Martin F."/>
            <person name="Nordberg H.P."/>
            <person name="Cantor M.N."/>
            <person name="Hua S.X."/>
        </authorList>
    </citation>
    <scope>NUCLEOTIDE SEQUENCE [LARGE SCALE GENOMIC DNA]</scope>
    <source>
        <strain evidence="2">h7</strain>
    </source>
</reference>
<dbReference type="HOGENOM" id="CLU_2942009_0_0_1"/>
<sequence length="60" mass="6850">MKMHKNHSPGYPNFIFRCNFSRSLIHAPSALCFILGPRVPVGMLSPFRLRTLAVEVKRPL</sequence>
<dbReference type="EMBL" id="KN831847">
    <property type="protein sequence ID" value="KIM34893.1"/>
    <property type="molecule type" value="Genomic_DNA"/>
</dbReference>
<protein>
    <submittedName>
        <fullName evidence="1">Uncharacterized protein</fullName>
    </submittedName>
</protein>
<gene>
    <name evidence="1" type="ORF">M413DRAFT_390842</name>
</gene>
<proteinExistence type="predicted"/>
<keyword evidence="2" id="KW-1185">Reference proteome</keyword>
<evidence type="ECO:0000313" key="2">
    <source>
        <dbReference type="Proteomes" id="UP000053424"/>
    </source>
</evidence>
<name>A0A0C2XA49_HEBCY</name>